<evidence type="ECO:0000313" key="9">
    <source>
        <dbReference type="EMBL" id="VDI46480.1"/>
    </source>
</evidence>
<evidence type="ECO:0000256" key="5">
    <source>
        <dbReference type="ARBA" id="ARBA00023242"/>
    </source>
</evidence>
<dbReference type="EMBL" id="UYJE01006497">
    <property type="protein sequence ID" value="VDI46480.1"/>
    <property type="molecule type" value="Genomic_DNA"/>
</dbReference>
<dbReference type="PROSITE" id="PS51059">
    <property type="entry name" value="PARP_CATALYTIC"/>
    <property type="match status" value="1"/>
</dbReference>
<dbReference type="GO" id="GO:0005737">
    <property type="term" value="C:cytoplasm"/>
    <property type="evidence" value="ECO:0007669"/>
    <property type="project" value="TreeGrafter"/>
</dbReference>
<gene>
    <name evidence="9" type="ORF">MGAL_10B086662</name>
</gene>
<dbReference type="SMART" id="SM00506">
    <property type="entry name" value="A1pp"/>
    <property type="match status" value="2"/>
</dbReference>
<evidence type="ECO:0000256" key="2">
    <source>
        <dbReference type="ARBA" id="ARBA00022676"/>
    </source>
</evidence>
<keyword evidence="5" id="KW-0539">Nucleus</keyword>
<evidence type="ECO:0000259" key="7">
    <source>
        <dbReference type="PROSITE" id="PS51059"/>
    </source>
</evidence>
<sequence>MTFNEYFCQEIKFDQTAIEKDDKTDVIVNTTNAELDLENAGQCSKAISKAGGSSIQEDCKKRYPRPLTVGEVAVTTSGTLKSSKVFHIYLPNGKEQRNQQNVEKTVNACLEQMELLSLKSIAFPALGTGGLNYCPCIVINALFDAVKDYNNRPFTTVIEKVACVIFQEQMFQTVVSEARKRSRCLAGSPKIQVSGGTKYLNTNIQILVGDIILQEADVLVYSSPHNMKLNTGKGLSTEILNVAGSDIQDELDLISNKVVECGTFAVTNGYNLRCSKVYHGYLPSFCGPNYRPEKALSTFVSKCLIEANTHKAKCVVFSALGSGMLKYPTDVAASAVITGIQTFVSCNPTSNHIDNIKIVVYGGDSNYSRIEQAYRSELTTINSAKGIYLKDTTNQPIPRRGTKVYFCFKYKEEPRPPTNWSFFKSFRTIKDWSKERRGRATTKKQDIDKNTFESIKNLFMKTIKNPNAKIKSITRNENLNLYLKYFQRCQELFRKAIVNGPCKPLAKPVLTTAYLNRQMRGLLEHDINEVYLFHGTKQNRVKVLLRNGFDERLASMNFAKLRLGNGTYTAEEAFLSSHYTEPQGVRTMFLVRACLGDVFRTKENLNDLKRPPCKKMCKTICTQHDEFFDSVLGEFCPREFVVYEKAQCYPEYVIKYTL</sequence>
<organism evidence="9 10">
    <name type="scientific">Mytilus galloprovincialis</name>
    <name type="common">Mediterranean mussel</name>
    <dbReference type="NCBI Taxonomy" id="29158"/>
    <lineage>
        <taxon>Eukaryota</taxon>
        <taxon>Metazoa</taxon>
        <taxon>Spiralia</taxon>
        <taxon>Lophotrochozoa</taxon>
        <taxon>Mollusca</taxon>
        <taxon>Bivalvia</taxon>
        <taxon>Autobranchia</taxon>
        <taxon>Pteriomorphia</taxon>
        <taxon>Mytilida</taxon>
        <taxon>Mytiloidea</taxon>
        <taxon>Mytilidae</taxon>
        <taxon>Mytilinae</taxon>
        <taxon>Mytilus</taxon>
    </lineage>
</organism>
<keyword evidence="2 6" id="KW-0328">Glycosyltransferase</keyword>
<dbReference type="EC" id="2.4.2.-" evidence="6"/>
<dbReference type="OrthoDB" id="411019at2759"/>
<dbReference type="Gene3D" id="3.90.228.10">
    <property type="match status" value="1"/>
</dbReference>
<evidence type="ECO:0000256" key="4">
    <source>
        <dbReference type="ARBA" id="ARBA00023027"/>
    </source>
</evidence>
<dbReference type="InterPro" id="IPR012317">
    <property type="entry name" value="Poly(ADP-ribose)pol_cat_dom"/>
</dbReference>
<dbReference type="PANTHER" id="PTHR14453">
    <property type="entry name" value="PARP/ZINC FINGER CCCH TYPE DOMAIN CONTAINING PROTEIN"/>
    <property type="match status" value="1"/>
</dbReference>
<dbReference type="SUPFAM" id="SSF56399">
    <property type="entry name" value="ADP-ribosylation"/>
    <property type="match status" value="1"/>
</dbReference>
<evidence type="ECO:0000256" key="1">
    <source>
        <dbReference type="ARBA" id="ARBA00004123"/>
    </source>
</evidence>
<proteinExistence type="predicted"/>
<dbReference type="PANTHER" id="PTHR14453:SF67">
    <property type="entry name" value="POLY [ADP-RIBOSE] POLYMERASE"/>
    <property type="match status" value="1"/>
</dbReference>
<evidence type="ECO:0000259" key="8">
    <source>
        <dbReference type="PROSITE" id="PS51154"/>
    </source>
</evidence>
<dbReference type="InterPro" id="IPR002589">
    <property type="entry name" value="Macro_dom"/>
</dbReference>
<dbReference type="Proteomes" id="UP000596742">
    <property type="component" value="Unassembled WGS sequence"/>
</dbReference>
<dbReference type="InterPro" id="IPR052056">
    <property type="entry name" value="Mono-ARTD/PARP"/>
</dbReference>
<dbReference type="InterPro" id="IPR043472">
    <property type="entry name" value="Macro_dom-like"/>
</dbReference>
<feature type="domain" description="Macro" evidence="8">
    <location>
        <begin position="1"/>
        <end position="182"/>
    </location>
</feature>
<name>A0A8B6FB36_MYTGA</name>
<comment type="subcellular location">
    <subcellularLocation>
        <location evidence="1">Nucleus</location>
    </subcellularLocation>
</comment>
<feature type="domain" description="Macro" evidence="8">
    <location>
        <begin position="191"/>
        <end position="378"/>
    </location>
</feature>
<dbReference type="GO" id="GO:0010629">
    <property type="term" value="P:negative regulation of gene expression"/>
    <property type="evidence" value="ECO:0007669"/>
    <property type="project" value="TreeGrafter"/>
</dbReference>
<dbReference type="SUPFAM" id="SSF52949">
    <property type="entry name" value="Macro domain-like"/>
    <property type="match status" value="2"/>
</dbReference>
<evidence type="ECO:0000313" key="10">
    <source>
        <dbReference type="Proteomes" id="UP000596742"/>
    </source>
</evidence>
<dbReference type="Pfam" id="PF00644">
    <property type="entry name" value="PARP"/>
    <property type="match status" value="1"/>
</dbReference>
<dbReference type="Pfam" id="PF01661">
    <property type="entry name" value="Macro"/>
    <property type="match status" value="2"/>
</dbReference>
<feature type="domain" description="PARP catalytic" evidence="7">
    <location>
        <begin position="428"/>
        <end position="658"/>
    </location>
</feature>
<dbReference type="Gene3D" id="3.40.220.10">
    <property type="entry name" value="Leucine Aminopeptidase, subunit E, domain 1"/>
    <property type="match status" value="2"/>
</dbReference>
<keyword evidence="4 6" id="KW-0520">NAD</keyword>
<dbReference type="PROSITE" id="PS51154">
    <property type="entry name" value="MACRO"/>
    <property type="match status" value="2"/>
</dbReference>
<keyword evidence="3 6" id="KW-0808">Transferase</keyword>
<comment type="caution">
    <text evidence="9">The sequence shown here is derived from an EMBL/GenBank/DDBJ whole genome shotgun (WGS) entry which is preliminary data.</text>
</comment>
<evidence type="ECO:0000256" key="3">
    <source>
        <dbReference type="ARBA" id="ARBA00022679"/>
    </source>
</evidence>
<reference evidence="9" key="1">
    <citation type="submission" date="2018-11" db="EMBL/GenBank/DDBJ databases">
        <authorList>
            <person name="Alioto T."/>
            <person name="Alioto T."/>
        </authorList>
    </citation>
    <scope>NUCLEOTIDE SEQUENCE</scope>
</reference>
<dbReference type="GO" id="GO:0003950">
    <property type="term" value="F:NAD+ poly-ADP-ribosyltransferase activity"/>
    <property type="evidence" value="ECO:0007669"/>
    <property type="project" value="UniProtKB-UniRule"/>
</dbReference>
<dbReference type="AlphaFoldDB" id="A0A8B6FB36"/>
<dbReference type="GO" id="GO:0005634">
    <property type="term" value="C:nucleus"/>
    <property type="evidence" value="ECO:0007669"/>
    <property type="project" value="UniProtKB-SubCell"/>
</dbReference>
<accession>A0A8B6FB36</accession>
<keyword evidence="10" id="KW-1185">Reference proteome</keyword>
<protein>
    <recommendedName>
        <fullName evidence="6">Poly [ADP-ribose] polymerase</fullName>
        <shortName evidence="6">PARP</shortName>
        <ecNumber evidence="6">2.4.2.-</ecNumber>
    </recommendedName>
</protein>
<evidence type="ECO:0000256" key="6">
    <source>
        <dbReference type="RuleBase" id="RU362114"/>
    </source>
</evidence>
<dbReference type="GO" id="GO:0003714">
    <property type="term" value="F:transcription corepressor activity"/>
    <property type="evidence" value="ECO:0007669"/>
    <property type="project" value="TreeGrafter"/>
</dbReference>